<accession>A0A3E2N5W7</accession>
<evidence type="ECO:0000259" key="1">
    <source>
        <dbReference type="Pfam" id="PF01425"/>
    </source>
</evidence>
<reference evidence="2 3" key="1">
    <citation type="submission" date="2018-07" db="EMBL/GenBank/DDBJ databases">
        <title>New species, Clostridium PI-S10-A1B.</title>
        <authorList>
            <person name="Krishna G."/>
            <person name="Summeta K."/>
            <person name="Shikha S."/>
            <person name="Prabhu P.B."/>
            <person name="Suresh K."/>
        </authorList>
    </citation>
    <scope>NUCLEOTIDE SEQUENCE [LARGE SCALE GENOMIC DNA]</scope>
    <source>
        <strain evidence="2 3">PI-S10-A1B</strain>
    </source>
</reference>
<feature type="domain" description="Amidase" evidence="1">
    <location>
        <begin position="33"/>
        <end position="398"/>
    </location>
</feature>
<name>A0A3E2N5W7_9FIRM</name>
<dbReference type="Proteomes" id="UP000260680">
    <property type="component" value="Unassembled WGS sequence"/>
</dbReference>
<dbReference type="EMBL" id="QOHO01000088">
    <property type="protein sequence ID" value="RFZ76380.1"/>
    <property type="molecule type" value="Genomic_DNA"/>
</dbReference>
<dbReference type="InterPro" id="IPR036928">
    <property type="entry name" value="AS_sf"/>
</dbReference>
<gene>
    <name evidence="2" type="ORF">DS742_23980</name>
</gene>
<organism evidence="2 3">
    <name type="scientific">Lacrimispora amygdalina</name>
    <dbReference type="NCBI Taxonomy" id="253257"/>
    <lineage>
        <taxon>Bacteria</taxon>
        <taxon>Bacillati</taxon>
        <taxon>Bacillota</taxon>
        <taxon>Clostridia</taxon>
        <taxon>Lachnospirales</taxon>
        <taxon>Lachnospiraceae</taxon>
        <taxon>Lacrimispora</taxon>
    </lineage>
</organism>
<dbReference type="GO" id="GO:0004040">
    <property type="term" value="F:amidase activity"/>
    <property type="evidence" value="ECO:0007669"/>
    <property type="project" value="UniProtKB-EC"/>
</dbReference>
<sequence>MQEINMAAKINLGEVTITELSKIIKNKTYSIKEIVSQYLEQIDALDKGFNGLNSICEINSDVITIAEELDERNKDESGLLYGVPILLKDNINTADRLHTSAGSLALADSIAQTDAEIVKILRNKGAVILGKTNMTEFANYMTKGMPNGYSSKGGIVKSPYVLGESPAGSSTGSGVAVAANLCTAAFGTDTSGSIISPGLKNGIVGYRPGKDALSIKGIIPISFTLDMVGPMTRTVKDAIIIFNELSANKIHFTEKTSLKGTVIGIDQSAIDNMSQEDEKKANGVLDKLKDAGAILKRLHLKTISNKKIDDIKKYEFKYAMNQYLSELPQDYKIKSLKEIIEFNNNHKEEALRYGQILLEDAQNNTSGDMTESIYMDTLKDMESTKRYMNDQLKDVNVCIVFKDHPIVQYTGLPAITVPCGLYNNGMPYGINIIAQTDEDLLNTAYAIEQIAGRRVKPKFIGFKKNCDF</sequence>
<dbReference type="Pfam" id="PF01425">
    <property type="entry name" value="Amidase"/>
    <property type="match status" value="1"/>
</dbReference>
<keyword evidence="2" id="KW-0378">Hydrolase</keyword>
<dbReference type="SUPFAM" id="SSF75304">
    <property type="entry name" value="Amidase signature (AS) enzymes"/>
    <property type="match status" value="1"/>
</dbReference>
<dbReference type="InterPro" id="IPR023631">
    <property type="entry name" value="Amidase_dom"/>
</dbReference>
<dbReference type="PANTHER" id="PTHR42678">
    <property type="entry name" value="AMIDASE"/>
    <property type="match status" value="1"/>
</dbReference>
<dbReference type="AlphaFoldDB" id="A0A3E2N5W7"/>
<dbReference type="EC" id="3.5.1.4" evidence="2"/>
<protein>
    <submittedName>
        <fullName evidence="2">Amidase</fullName>
        <ecNumber evidence="2">3.5.1.4</ecNumber>
    </submittedName>
</protein>
<comment type="caution">
    <text evidence="2">The sequence shown here is derived from an EMBL/GenBank/DDBJ whole genome shotgun (WGS) entry which is preliminary data.</text>
</comment>
<dbReference type="PANTHER" id="PTHR42678:SF34">
    <property type="entry name" value="OS04G0183300 PROTEIN"/>
    <property type="match status" value="1"/>
</dbReference>
<evidence type="ECO:0000313" key="3">
    <source>
        <dbReference type="Proteomes" id="UP000260680"/>
    </source>
</evidence>
<dbReference type="OrthoDB" id="9811471at2"/>
<evidence type="ECO:0000313" key="2">
    <source>
        <dbReference type="EMBL" id="RFZ76380.1"/>
    </source>
</evidence>
<dbReference type="Gene3D" id="3.90.1300.10">
    <property type="entry name" value="Amidase signature (AS) domain"/>
    <property type="match status" value="1"/>
</dbReference>
<proteinExistence type="predicted"/>